<evidence type="ECO:0000256" key="7">
    <source>
        <dbReference type="HAMAP-Rule" id="MF_00323"/>
    </source>
</evidence>
<accession>K6X3Y0</accession>
<evidence type="ECO:0000256" key="4">
    <source>
        <dbReference type="ARBA" id="ARBA00023239"/>
    </source>
</evidence>
<evidence type="ECO:0000256" key="5">
    <source>
        <dbReference type="ARBA" id="ARBA00023244"/>
    </source>
</evidence>
<dbReference type="OrthoDB" id="9776380at2"/>
<keyword evidence="5 7" id="KW-0627">Porphyrin biosynthesis</keyword>
<keyword evidence="7" id="KW-0479">Metal-binding</keyword>
<dbReference type="Pfam" id="PF00762">
    <property type="entry name" value="Ferrochelatase"/>
    <property type="match status" value="1"/>
</dbReference>
<dbReference type="HAMAP" id="MF_00323">
    <property type="entry name" value="Ferrochelatase"/>
    <property type="match status" value="1"/>
</dbReference>
<dbReference type="NCBIfam" id="NF000689">
    <property type="entry name" value="PRK00035.2-1"/>
    <property type="match status" value="1"/>
</dbReference>
<dbReference type="Proteomes" id="UP000008363">
    <property type="component" value="Unassembled WGS sequence"/>
</dbReference>
<dbReference type="EMBL" id="BAHC01000227">
    <property type="protein sequence ID" value="GAB93519.1"/>
    <property type="molecule type" value="Genomic_DNA"/>
</dbReference>
<name>K6X3Y0_9ACTN</name>
<evidence type="ECO:0000256" key="2">
    <source>
        <dbReference type="ARBA" id="ARBA00023004"/>
    </source>
</evidence>
<dbReference type="AlphaFoldDB" id="K6X3Y0"/>
<dbReference type="GO" id="GO:0004325">
    <property type="term" value="F:ferrochelatase activity"/>
    <property type="evidence" value="ECO:0007669"/>
    <property type="project" value="UniProtKB-UniRule"/>
</dbReference>
<dbReference type="PANTHER" id="PTHR11108:SF1">
    <property type="entry name" value="FERROCHELATASE, MITOCHONDRIAL"/>
    <property type="match status" value="1"/>
</dbReference>
<feature type="binding site" evidence="7">
    <location>
        <position position="280"/>
    </location>
    <ligand>
        <name>Fe(2+)</name>
        <dbReference type="ChEBI" id="CHEBI:29033"/>
    </ligand>
</feature>
<feature type="binding site" evidence="7">
    <location>
        <position position="57"/>
    </location>
    <ligand>
        <name>Fe-coproporphyrin III</name>
        <dbReference type="ChEBI" id="CHEBI:68438"/>
    </ligand>
</feature>
<keyword evidence="2 7" id="KW-0408">Iron</keyword>
<dbReference type="CDD" id="cd03411">
    <property type="entry name" value="Ferrochelatase_N"/>
    <property type="match status" value="1"/>
</dbReference>
<dbReference type="GO" id="GO:0046872">
    <property type="term" value="F:metal ion binding"/>
    <property type="evidence" value="ECO:0007669"/>
    <property type="project" value="UniProtKB-UniRule"/>
</dbReference>
<keyword evidence="10" id="KW-1185">Reference proteome</keyword>
<organism evidence="9 10">
    <name type="scientific">Gordonia rhizosphera NBRC 16068</name>
    <dbReference type="NCBI Taxonomy" id="1108045"/>
    <lineage>
        <taxon>Bacteria</taxon>
        <taxon>Bacillati</taxon>
        <taxon>Actinomycetota</taxon>
        <taxon>Actinomycetes</taxon>
        <taxon>Mycobacteriales</taxon>
        <taxon>Gordoniaceae</taxon>
        <taxon>Gordonia</taxon>
    </lineage>
</organism>
<protein>
    <recommendedName>
        <fullName evidence="7">Coproporphyrin III ferrochelatase</fullName>
        <ecNumber evidence="7">4.99.1.9</ecNumber>
    </recommendedName>
</protein>
<dbReference type="EC" id="4.99.1.9" evidence="7"/>
<proteinExistence type="inferred from homology"/>
<dbReference type="InterPro" id="IPR033659">
    <property type="entry name" value="Ferrochelatase_N"/>
</dbReference>
<dbReference type="InterPro" id="IPR033644">
    <property type="entry name" value="Ferrochelatase_C"/>
</dbReference>
<dbReference type="eggNOG" id="COG0276">
    <property type="taxonomic scope" value="Bacteria"/>
</dbReference>
<dbReference type="SUPFAM" id="SSF53800">
    <property type="entry name" value="Chelatase"/>
    <property type="match status" value="1"/>
</dbReference>
<reference evidence="9 10" key="1">
    <citation type="submission" date="2012-08" db="EMBL/GenBank/DDBJ databases">
        <title>Whole genome shotgun sequence of Gordonia rhizosphera NBRC 16068.</title>
        <authorList>
            <person name="Takarada H."/>
            <person name="Isaki S."/>
            <person name="Hosoyama A."/>
            <person name="Tsuchikane K."/>
            <person name="Katsumata H."/>
            <person name="Baba S."/>
            <person name="Ohji S."/>
            <person name="Yamazaki S."/>
            <person name="Fujita N."/>
        </authorList>
    </citation>
    <scope>NUCLEOTIDE SEQUENCE [LARGE SCALE GENOMIC DNA]</scope>
    <source>
        <strain evidence="9 10">NBRC 16068</strain>
    </source>
</reference>
<dbReference type="CDD" id="cd00419">
    <property type="entry name" value="Ferrochelatase_C"/>
    <property type="match status" value="1"/>
</dbReference>
<dbReference type="PANTHER" id="PTHR11108">
    <property type="entry name" value="FERROCHELATASE"/>
    <property type="match status" value="1"/>
</dbReference>
<dbReference type="PROSITE" id="PS00534">
    <property type="entry name" value="FERROCHELATASE"/>
    <property type="match status" value="1"/>
</dbReference>
<sequence length="358" mass="38864">MSTTAQRFDALLFLSFGGPDGPEDVMPFLENVTRGRGVPPERLEAVAQHYLHFGGVSPINRLNLEMIDSLRSALAHRVRDLPVYFGNRNWHPMVSDTLAQMYREGHRRILVFPTSAWAGYSGCRQYHEDIARAVAALAEAEPTSVGDPVLLRKLPQYWDEPAFVAAGADAVRRAQASLPNGSSVPRLVFTAHSVPLSADRAAGPAADGGGLYSKQVHAAAAAVAAAAGFEQFDQVWQSRSGPPQVPWLEPDICDHLESIATQGVRQVIVAPVGFVSDHLEVIWDLDNEAAETAARLGMDFVRADTVGTDHAFVEMIVDLIDRYVDGDGDLSAMGCGDNGQTCRPDCCIPARPQSRPRR</sequence>
<evidence type="ECO:0000313" key="9">
    <source>
        <dbReference type="EMBL" id="GAB93519.1"/>
    </source>
</evidence>
<gene>
    <name evidence="9" type="primary">hemH</name>
    <name evidence="7" type="synonym">cpfC</name>
    <name evidence="9" type="ORF">GORHZ_227_00080</name>
</gene>
<evidence type="ECO:0000256" key="8">
    <source>
        <dbReference type="RuleBase" id="RU000607"/>
    </source>
</evidence>
<comment type="catalytic activity">
    <reaction evidence="6">
        <text>Fe-coproporphyrin III + 2 H(+) = coproporphyrin III + Fe(2+)</text>
        <dbReference type="Rhea" id="RHEA:49572"/>
        <dbReference type="ChEBI" id="CHEBI:15378"/>
        <dbReference type="ChEBI" id="CHEBI:29033"/>
        <dbReference type="ChEBI" id="CHEBI:68438"/>
        <dbReference type="ChEBI" id="CHEBI:131725"/>
        <dbReference type="EC" id="4.99.1.9"/>
    </reaction>
    <physiologicalReaction direction="right-to-left" evidence="6">
        <dbReference type="Rhea" id="RHEA:49574"/>
    </physiologicalReaction>
</comment>
<comment type="caution">
    <text evidence="7">Lacks conserved residue(s) required for the propagation of feature annotation.</text>
</comment>
<dbReference type="UniPathway" id="UPA00252"/>
<comment type="pathway">
    <text evidence="1 7 8">Porphyrin-containing compound metabolism; protoheme biosynthesis.</text>
</comment>
<dbReference type="GO" id="GO:0006783">
    <property type="term" value="P:heme biosynthetic process"/>
    <property type="evidence" value="ECO:0007669"/>
    <property type="project" value="UniProtKB-UniRule"/>
</dbReference>
<dbReference type="InterPro" id="IPR001015">
    <property type="entry name" value="Ferrochelatase"/>
</dbReference>
<evidence type="ECO:0000313" key="10">
    <source>
        <dbReference type="Proteomes" id="UP000008363"/>
    </source>
</evidence>
<evidence type="ECO:0000256" key="6">
    <source>
        <dbReference type="ARBA" id="ARBA00024536"/>
    </source>
</evidence>
<evidence type="ECO:0000256" key="3">
    <source>
        <dbReference type="ARBA" id="ARBA00023133"/>
    </source>
</evidence>
<comment type="subcellular location">
    <subcellularLocation>
        <location evidence="7 8">Cytoplasm</location>
    </subcellularLocation>
</comment>
<keyword evidence="7 8" id="KW-0963">Cytoplasm</keyword>
<comment type="similarity">
    <text evidence="7 8">Belongs to the ferrochelatase family.</text>
</comment>
<comment type="function">
    <text evidence="7 8">Involved in coproporphyrin-dependent heme b biosynthesis. Catalyzes the insertion of ferrous iron into coproporphyrin III to form Fe-coproporphyrin III.</text>
</comment>
<dbReference type="NCBIfam" id="TIGR00109">
    <property type="entry name" value="hemH"/>
    <property type="match status" value="1"/>
</dbReference>
<dbReference type="STRING" id="1108045.GORHZ_227_00080"/>
<comment type="caution">
    <text evidence="9">The sequence shown here is derived from an EMBL/GenBank/DDBJ whole genome shotgun (WGS) entry which is preliminary data.</text>
</comment>
<keyword evidence="3 7" id="KW-0350">Heme biosynthesis</keyword>
<feature type="binding site" evidence="7">
    <location>
        <position position="192"/>
    </location>
    <ligand>
        <name>Fe(2+)</name>
        <dbReference type="ChEBI" id="CHEBI:29033"/>
    </ligand>
</feature>
<dbReference type="RefSeq" id="WP_006338829.1">
    <property type="nucleotide sequence ID" value="NZ_BAHC01000227.1"/>
</dbReference>
<dbReference type="GO" id="GO:0005737">
    <property type="term" value="C:cytoplasm"/>
    <property type="evidence" value="ECO:0007669"/>
    <property type="project" value="UniProtKB-SubCell"/>
</dbReference>
<dbReference type="Gene3D" id="3.40.50.1400">
    <property type="match status" value="2"/>
</dbReference>
<evidence type="ECO:0000256" key="1">
    <source>
        <dbReference type="ARBA" id="ARBA00004744"/>
    </source>
</evidence>
<dbReference type="InterPro" id="IPR019772">
    <property type="entry name" value="Ferrochelatase_AS"/>
</dbReference>
<feature type="binding site" evidence="7">
    <location>
        <position position="126"/>
    </location>
    <ligand>
        <name>Fe-coproporphyrin III</name>
        <dbReference type="ChEBI" id="CHEBI:68438"/>
    </ligand>
</feature>
<keyword evidence="4 7" id="KW-0456">Lyase</keyword>